<dbReference type="Pfam" id="PF10098">
    <property type="entry name" value="DUF2336"/>
    <property type="match status" value="1"/>
</dbReference>
<accession>A0ABQ5UCV0</accession>
<sequence length="400" mass="43190">MVEYNEFLWLAQSPDSEERGQAAYMAASAYLSHSGPADEHAALYAVLFRFLEDPSVKVRAALAYGLLHSAEAPRPIIMALLHDSGVIARAVLQYSPVLIDADIMPVVRQGEPDLLIAIGQRQTLSVRLVDALIARDHRQMTLKLLARADISIGSASIDRLVATQGTDAQMRGALLRRQDLPAGARLLLVQLAMEAMRGARIVKGAVAPERLNRLLRDSVDTAISAIGEREAINPSTGYAAELIASDRLNMRVLLHAMVTGHVMFFANCVAELSQSPRDKVFTVLEAGSRSAINALLVRCGMGPAMRDLLIKLIGHARAADLADDAAARHLVVTTLTESLIADHAGNIPEELEEAFAYLSEQNVALARKAAEGVMSAFAQEAGQRRMVVPDWDETLALPAA</sequence>
<keyword evidence="2" id="KW-1185">Reference proteome</keyword>
<dbReference type="InterPro" id="IPR019285">
    <property type="entry name" value="DUF2336"/>
</dbReference>
<dbReference type="RefSeq" id="WP_284388719.1">
    <property type="nucleotide sequence ID" value="NZ_BSNG01000001.1"/>
</dbReference>
<evidence type="ECO:0000313" key="1">
    <source>
        <dbReference type="EMBL" id="GLQ09177.1"/>
    </source>
</evidence>
<evidence type="ECO:0008006" key="3">
    <source>
        <dbReference type="Google" id="ProtNLM"/>
    </source>
</evidence>
<name>A0ABQ5UCV0_9HYPH</name>
<gene>
    <name evidence="1" type="ORF">GCM10007913_11090</name>
</gene>
<comment type="caution">
    <text evidence="1">The sequence shown here is derived from an EMBL/GenBank/DDBJ whole genome shotgun (WGS) entry which is preliminary data.</text>
</comment>
<evidence type="ECO:0000313" key="2">
    <source>
        <dbReference type="Proteomes" id="UP001161406"/>
    </source>
</evidence>
<dbReference type="Proteomes" id="UP001161406">
    <property type="component" value="Unassembled WGS sequence"/>
</dbReference>
<protein>
    <recommendedName>
        <fullName evidence="3">DUF2336 domain-containing protein</fullName>
    </recommendedName>
</protein>
<reference evidence="1" key="2">
    <citation type="submission" date="2023-01" db="EMBL/GenBank/DDBJ databases">
        <title>Draft genome sequence of Devosia yakushimensis strain NBRC 103855.</title>
        <authorList>
            <person name="Sun Q."/>
            <person name="Mori K."/>
        </authorList>
    </citation>
    <scope>NUCLEOTIDE SEQUENCE</scope>
    <source>
        <strain evidence="1">NBRC 103855</strain>
    </source>
</reference>
<reference evidence="1" key="1">
    <citation type="journal article" date="2014" name="Int. J. Syst. Evol. Microbiol.">
        <title>Complete genome of a new Firmicutes species belonging to the dominant human colonic microbiota ('Ruminococcus bicirculans') reveals two chromosomes and a selective capacity to utilize plant glucans.</title>
        <authorList>
            <consortium name="NISC Comparative Sequencing Program"/>
            <person name="Wegmann U."/>
            <person name="Louis P."/>
            <person name="Goesmann A."/>
            <person name="Henrissat B."/>
            <person name="Duncan S.H."/>
            <person name="Flint H.J."/>
        </authorList>
    </citation>
    <scope>NUCLEOTIDE SEQUENCE</scope>
    <source>
        <strain evidence="1">NBRC 103855</strain>
    </source>
</reference>
<dbReference type="EMBL" id="BSNG01000001">
    <property type="protein sequence ID" value="GLQ09177.1"/>
    <property type="molecule type" value="Genomic_DNA"/>
</dbReference>
<organism evidence="1 2">
    <name type="scientific">Devosia yakushimensis</name>
    <dbReference type="NCBI Taxonomy" id="470028"/>
    <lineage>
        <taxon>Bacteria</taxon>
        <taxon>Pseudomonadati</taxon>
        <taxon>Pseudomonadota</taxon>
        <taxon>Alphaproteobacteria</taxon>
        <taxon>Hyphomicrobiales</taxon>
        <taxon>Devosiaceae</taxon>
        <taxon>Devosia</taxon>
    </lineage>
</organism>
<proteinExistence type="predicted"/>